<dbReference type="InterPro" id="IPR020311">
    <property type="entry name" value="Uncharacterised_Rv0898c"/>
</dbReference>
<organism evidence="2">
    <name type="scientific">freshwater metagenome</name>
    <dbReference type="NCBI Taxonomy" id="449393"/>
    <lineage>
        <taxon>unclassified sequences</taxon>
        <taxon>metagenomes</taxon>
        <taxon>ecological metagenomes</taxon>
    </lineage>
</organism>
<reference evidence="2" key="1">
    <citation type="submission" date="2020-05" db="EMBL/GenBank/DDBJ databases">
        <authorList>
            <person name="Chiriac C."/>
            <person name="Salcher M."/>
            <person name="Ghai R."/>
            <person name="Kavagutti S V."/>
        </authorList>
    </citation>
    <scope>NUCLEOTIDE SEQUENCE</scope>
</reference>
<sequence>MPTDDELQNRIETLEQEQHRLREREGEPEPDPTLEEDAARIEEIRVDLEVLWDLLRQRRALREAGEDPDGAAPRSPETIERYWQ</sequence>
<dbReference type="AlphaFoldDB" id="A0A6J7JE59"/>
<gene>
    <name evidence="2" type="ORF">UFOPK3564_02945</name>
</gene>
<accession>A0A6J7JE59</accession>
<dbReference type="Pfam" id="PF10944">
    <property type="entry name" value="DUF2630"/>
    <property type="match status" value="1"/>
</dbReference>
<proteinExistence type="predicted"/>
<evidence type="ECO:0000256" key="1">
    <source>
        <dbReference type="SAM" id="MobiDB-lite"/>
    </source>
</evidence>
<evidence type="ECO:0000313" key="2">
    <source>
        <dbReference type="EMBL" id="CAB4940944.1"/>
    </source>
</evidence>
<dbReference type="EMBL" id="CAFBMK010000245">
    <property type="protein sequence ID" value="CAB4940944.1"/>
    <property type="molecule type" value="Genomic_DNA"/>
</dbReference>
<feature type="region of interest" description="Disordered" evidence="1">
    <location>
        <begin position="61"/>
        <end position="84"/>
    </location>
</feature>
<name>A0A6J7JE59_9ZZZZ</name>
<protein>
    <submittedName>
        <fullName evidence="2">Unannotated protein</fullName>
    </submittedName>
</protein>